<proteinExistence type="predicted"/>
<reference evidence="1 2" key="1">
    <citation type="journal article" date="2015" name="Genome Biol.">
        <title>Comparative genomics of Steinernema reveals deeply conserved gene regulatory networks.</title>
        <authorList>
            <person name="Dillman A.R."/>
            <person name="Macchietto M."/>
            <person name="Porter C.F."/>
            <person name="Rogers A."/>
            <person name="Williams B."/>
            <person name="Antoshechkin I."/>
            <person name="Lee M.M."/>
            <person name="Goodwin Z."/>
            <person name="Lu X."/>
            <person name="Lewis E.E."/>
            <person name="Goodrich-Blair H."/>
            <person name="Stock S.P."/>
            <person name="Adams B.J."/>
            <person name="Sternberg P.W."/>
            <person name="Mortazavi A."/>
        </authorList>
    </citation>
    <scope>NUCLEOTIDE SEQUENCE [LARGE SCALE GENOMIC DNA]</scope>
    <source>
        <strain evidence="1 2">ALL</strain>
    </source>
</reference>
<organism evidence="1 2">
    <name type="scientific">Steinernema carpocapsae</name>
    <name type="common">Entomopathogenic nematode</name>
    <dbReference type="NCBI Taxonomy" id="34508"/>
    <lineage>
        <taxon>Eukaryota</taxon>
        <taxon>Metazoa</taxon>
        <taxon>Ecdysozoa</taxon>
        <taxon>Nematoda</taxon>
        <taxon>Chromadorea</taxon>
        <taxon>Rhabditida</taxon>
        <taxon>Tylenchina</taxon>
        <taxon>Panagrolaimomorpha</taxon>
        <taxon>Strongyloidoidea</taxon>
        <taxon>Steinernematidae</taxon>
        <taxon>Steinernema</taxon>
    </lineage>
</organism>
<gene>
    <name evidence="1" type="ORF">L596_019915</name>
</gene>
<dbReference type="AlphaFoldDB" id="A0A4U5MS71"/>
<evidence type="ECO:0000313" key="2">
    <source>
        <dbReference type="Proteomes" id="UP000298663"/>
    </source>
</evidence>
<name>A0A4U5MS71_STECR</name>
<evidence type="ECO:0000313" key="1">
    <source>
        <dbReference type="EMBL" id="TKR72478.1"/>
    </source>
</evidence>
<dbReference type="Proteomes" id="UP000298663">
    <property type="component" value="Unassembled WGS sequence"/>
</dbReference>
<comment type="caution">
    <text evidence="1">The sequence shown here is derived from an EMBL/GenBank/DDBJ whole genome shotgun (WGS) entry which is preliminary data.</text>
</comment>
<keyword evidence="2" id="KW-1185">Reference proteome</keyword>
<reference evidence="1 2" key="2">
    <citation type="journal article" date="2019" name="G3 (Bethesda)">
        <title>Hybrid Assembly of the Genome of the Entomopathogenic Nematode Steinernema carpocapsae Identifies the X-Chromosome.</title>
        <authorList>
            <person name="Serra L."/>
            <person name="Macchietto M."/>
            <person name="Macias-Munoz A."/>
            <person name="McGill C.J."/>
            <person name="Rodriguez I.M."/>
            <person name="Rodriguez B."/>
            <person name="Murad R."/>
            <person name="Mortazavi A."/>
        </authorList>
    </citation>
    <scope>NUCLEOTIDE SEQUENCE [LARGE SCALE GENOMIC DNA]</scope>
    <source>
        <strain evidence="1 2">ALL</strain>
    </source>
</reference>
<protein>
    <submittedName>
        <fullName evidence="1">Uncharacterized protein</fullName>
    </submittedName>
</protein>
<accession>A0A4U5MS71</accession>
<sequence length="84" mass="9303">MVVHKVLIKDLGIVEFDQSELNDVSYPLFQLGLPSHIKMTPTTTLIAANVWVCLSAAAKRGKRVLRCTRKNHNCPGSMLQSVVL</sequence>
<dbReference type="EMBL" id="AZBU02000006">
    <property type="protein sequence ID" value="TKR72478.1"/>
    <property type="molecule type" value="Genomic_DNA"/>
</dbReference>